<dbReference type="RefSeq" id="XP_003957938.1">
    <property type="nucleotide sequence ID" value="XM_003957889.1"/>
</dbReference>
<dbReference type="FunCoup" id="H2AWQ3">
    <property type="interactions" value="41"/>
</dbReference>
<dbReference type="eggNOG" id="ENOG502S7JJ">
    <property type="taxonomic scope" value="Eukaryota"/>
</dbReference>
<dbReference type="KEGG" id="kaf:KAFR_0F02060"/>
<keyword evidence="3" id="KW-1185">Reference proteome</keyword>
<dbReference type="HOGENOM" id="CLU_1970878_0_0_1"/>
<gene>
    <name evidence="2" type="primary">KAFR0F02060</name>
    <name evidence="2" type="ORF">KAFR_0F02060</name>
</gene>
<name>H2AWQ3_KAZAF</name>
<dbReference type="AlphaFoldDB" id="H2AWQ3"/>
<dbReference type="OrthoDB" id="4069445at2759"/>
<proteinExistence type="predicted"/>
<protein>
    <submittedName>
        <fullName evidence="2">Uncharacterized protein</fullName>
    </submittedName>
</protein>
<sequence length="127" mass="14675">MQGGIRRKKDLLPRYKHNGNVRSKSFLTTPMKKILAYVTVLFFIFFLIRTGYSDFNKVPDYELDGNFGSLNSKDKHSNNEMLNNDIVKEKFNNEVAMQQETKNLENDITKPNALKDKLSNKNAQLDA</sequence>
<organism evidence="2 3">
    <name type="scientific">Kazachstania africana (strain ATCC 22294 / BCRC 22015 / CBS 2517 / CECT 1963 / NBRC 1671 / NRRL Y-8276)</name>
    <name type="common">Yeast</name>
    <name type="synonym">Kluyveromyces africanus</name>
    <dbReference type="NCBI Taxonomy" id="1071382"/>
    <lineage>
        <taxon>Eukaryota</taxon>
        <taxon>Fungi</taxon>
        <taxon>Dikarya</taxon>
        <taxon>Ascomycota</taxon>
        <taxon>Saccharomycotina</taxon>
        <taxon>Saccharomycetes</taxon>
        <taxon>Saccharomycetales</taxon>
        <taxon>Saccharomycetaceae</taxon>
        <taxon>Kazachstania</taxon>
    </lineage>
</organism>
<reference evidence="2 3" key="1">
    <citation type="journal article" date="2011" name="Proc. Natl. Acad. Sci. U.S.A.">
        <title>Evolutionary erosion of yeast sex chromosomes by mating-type switching accidents.</title>
        <authorList>
            <person name="Gordon J.L."/>
            <person name="Armisen D."/>
            <person name="Proux-Wera E."/>
            <person name="Oheigeartaigh S.S."/>
            <person name="Byrne K.P."/>
            <person name="Wolfe K.H."/>
        </authorList>
    </citation>
    <scope>NUCLEOTIDE SEQUENCE [LARGE SCALE GENOMIC DNA]</scope>
    <source>
        <strain evidence="3">ATCC 22294 / BCRC 22015 / CBS 2517 / CECT 1963 / NBRC 1671 / NRRL Y-8276</strain>
    </source>
</reference>
<keyword evidence="1" id="KW-0812">Transmembrane</keyword>
<evidence type="ECO:0000256" key="1">
    <source>
        <dbReference type="SAM" id="Phobius"/>
    </source>
</evidence>
<dbReference type="STRING" id="1071382.H2AWQ3"/>
<evidence type="ECO:0000313" key="3">
    <source>
        <dbReference type="Proteomes" id="UP000005220"/>
    </source>
</evidence>
<dbReference type="EMBL" id="HE650826">
    <property type="protein sequence ID" value="CCF58803.1"/>
    <property type="molecule type" value="Genomic_DNA"/>
</dbReference>
<dbReference type="InParanoid" id="H2AWQ3"/>
<keyword evidence="1" id="KW-1133">Transmembrane helix</keyword>
<feature type="transmembrane region" description="Helical" evidence="1">
    <location>
        <begin position="34"/>
        <end position="52"/>
    </location>
</feature>
<accession>H2AWQ3</accession>
<keyword evidence="1" id="KW-0472">Membrane</keyword>
<dbReference type="Proteomes" id="UP000005220">
    <property type="component" value="Chromosome 6"/>
</dbReference>
<evidence type="ECO:0000313" key="2">
    <source>
        <dbReference type="EMBL" id="CCF58803.1"/>
    </source>
</evidence>
<dbReference type="GeneID" id="13884271"/>